<protein>
    <submittedName>
        <fullName evidence="2">Peptidase A1 domain-containing protein</fullName>
    </submittedName>
</protein>
<evidence type="ECO:0000313" key="2">
    <source>
        <dbReference type="WBParaSite" id="ES5_v2.g13520.t1"/>
    </source>
</evidence>
<name>A0AC34F9M5_9BILA</name>
<dbReference type="WBParaSite" id="ES5_v2.g13520.t1">
    <property type="protein sequence ID" value="ES5_v2.g13520.t1"/>
    <property type="gene ID" value="ES5_v2.g13520"/>
</dbReference>
<proteinExistence type="predicted"/>
<dbReference type="Proteomes" id="UP000887579">
    <property type="component" value="Unplaced"/>
</dbReference>
<organism evidence="1 2">
    <name type="scientific">Panagrolaimus sp. ES5</name>
    <dbReference type="NCBI Taxonomy" id="591445"/>
    <lineage>
        <taxon>Eukaryota</taxon>
        <taxon>Metazoa</taxon>
        <taxon>Ecdysozoa</taxon>
        <taxon>Nematoda</taxon>
        <taxon>Chromadorea</taxon>
        <taxon>Rhabditida</taxon>
        <taxon>Tylenchina</taxon>
        <taxon>Panagrolaimomorpha</taxon>
        <taxon>Panagrolaimoidea</taxon>
        <taxon>Panagrolaimidae</taxon>
        <taxon>Panagrolaimus</taxon>
    </lineage>
</organism>
<evidence type="ECO:0000313" key="1">
    <source>
        <dbReference type="Proteomes" id="UP000887579"/>
    </source>
</evidence>
<sequence>MLYEIALKFYYRVYPLCCTIVKLQLNFSRFFNDANDDLQNFDAGKQVFNDIKNNEKIAFAFFILAKTMKLLILVALLGLASAAVYQHGLTKIESKRTKMIKAGTWPAYRKYKDFLRLAKSPLNLKSVAQNVNDYEDVEYIGNITIGTPDQTFLVILDTGSANLWVPDTSCGNGSSSNCPDYCSDADFCVLCDPSCCSFKKSALIKTATKASACANKRKFDSTKSSTYVKNGQSWSIQYGTGSANGFLGQDTVRFGDAGGDQLVVPTTVFGQATSIATFFAQDPIDGILGLAFQSLAVDNVPPPLVNAIKQGLLDKPLFTVYLQEKGNIDNVRGGVFTYGGLDSTHCSSSVDYVPLTSATYFQFRMDSIGIGSYSSKQGWDVISDTGTSFIGGPQEITDALANAVGAQYDDQYGTYFIDCNANIGQTKITIGGKQYAIDAKQVLIDAGNGQCEFAFFPFNSGGFGPSWILGDPWIRQYCNVYGLGQKNIGFAKTL</sequence>
<reference evidence="2" key="1">
    <citation type="submission" date="2022-11" db="UniProtKB">
        <authorList>
            <consortium name="WormBaseParasite"/>
        </authorList>
    </citation>
    <scope>IDENTIFICATION</scope>
</reference>
<accession>A0AC34F9M5</accession>